<organism evidence="2 3">
    <name type="scientific">Angiostrongylus cantonensis</name>
    <name type="common">Rat lungworm</name>
    <dbReference type="NCBI Taxonomy" id="6313"/>
    <lineage>
        <taxon>Eukaryota</taxon>
        <taxon>Metazoa</taxon>
        <taxon>Ecdysozoa</taxon>
        <taxon>Nematoda</taxon>
        <taxon>Chromadorea</taxon>
        <taxon>Rhabditida</taxon>
        <taxon>Rhabditina</taxon>
        <taxon>Rhabditomorpha</taxon>
        <taxon>Strongyloidea</taxon>
        <taxon>Metastrongylidae</taxon>
        <taxon>Angiostrongylus</taxon>
    </lineage>
</organism>
<keyword evidence="1" id="KW-0472">Membrane</keyword>
<evidence type="ECO:0000313" key="2">
    <source>
        <dbReference type="Proteomes" id="UP000035642"/>
    </source>
</evidence>
<proteinExistence type="predicted"/>
<reference evidence="2" key="1">
    <citation type="submission" date="2012-09" db="EMBL/GenBank/DDBJ databases">
        <authorList>
            <person name="Martin A.A."/>
        </authorList>
    </citation>
    <scope>NUCLEOTIDE SEQUENCE</scope>
</reference>
<feature type="transmembrane region" description="Helical" evidence="1">
    <location>
        <begin position="35"/>
        <end position="58"/>
    </location>
</feature>
<sequence>MIQVALWLYCIIAVFMTLSRLKVDKLTNTIRNERSFFSVVVDSVADVVAAACAAVAAVGSALDRLATAVRFALLPPTQSPLNRAGHTDRLTTSVAGLP</sequence>
<reference evidence="3" key="2">
    <citation type="submission" date="2017-02" db="UniProtKB">
        <authorList>
            <consortium name="WormBaseParasite"/>
        </authorList>
    </citation>
    <scope>IDENTIFICATION</scope>
</reference>
<dbReference type="Proteomes" id="UP000035642">
    <property type="component" value="Unassembled WGS sequence"/>
</dbReference>
<feature type="transmembrane region" description="Helical" evidence="1">
    <location>
        <begin position="6"/>
        <end position="23"/>
    </location>
</feature>
<evidence type="ECO:0000313" key="3">
    <source>
        <dbReference type="WBParaSite" id="ACAC_0000683701-mRNA-1"/>
    </source>
</evidence>
<protein>
    <submittedName>
        <fullName evidence="3">MARVEL domain-containing protein</fullName>
    </submittedName>
</protein>
<keyword evidence="2" id="KW-1185">Reference proteome</keyword>
<dbReference type="AlphaFoldDB" id="A0A0K0D9M4"/>
<name>A0A0K0D9M4_ANGCA</name>
<keyword evidence="1" id="KW-1133">Transmembrane helix</keyword>
<keyword evidence="1" id="KW-0812">Transmembrane</keyword>
<evidence type="ECO:0000256" key="1">
    <source>
        <dbReference type="SAM" id="Phobius"/>
    </source>
</evidence>
<accession>A0A0K0D9M4</accession>
<dbReference type="WBParaSite" id="ACAC_0000683701-mRNA-1">
    <property type="protein sequence ID" value="ACAC_0000683701-mRNA-1"/>
    <property type="gene ID" value="ACAC_0000683701"/>
</dbReference>